<dbReference type="Gene3D" id="3.40.50.1460">
    <property type="match status" value="1"/>
</dbReference>
<dbReference type="OrthoDB" id="6097640at2759"/>
<dbReference type="PROSITE" id="PS50208">
    <property type="entry name" value="CASPASE_P20"/>
    <property type="match status" value="1"/>
</dbReference>
<organism evidence="2 3">
    <name type="scientific">Reticulomyxa filosa</name>
    <dbReference type="NCBI Taxonomy" id="46433"/>
    <lineage>
        <taxon>Eukaryota</taxon>
        <taxon>Sar</taxon>
        <taxon>Rhizaria</taxon>
        <taxon>Retaria</taxon>
        <taxon>Foraminifera</taxon>
        <taxon>Monothalamids</taxon>
        <taxon>Reticulomyxidae</taxon>
        <taxon>Reticulomyxa</taxon>
    </lineage>
</organism>
<name>X6LKK3_RETFI</name>
<dbReference type="EMBL" id="ASPP01036571">
    <property type="protein sequence ID" value="ETO02159.1"/>
    <property type="molecule type" value="Genomic_DNA"/>
</dbReference>
<accession>X6LKK3</accession>
<protein>
    <recommendedName>
        <fullName evidence="1">Caspase family p20 domain-containing protein</fullName>
    </recommendedName>
</protein>
<feature type="domain" description="Caspase family p20" evidence="1">
    <location>
        <begin position="1"/>
        <end position="41"/>
    </location>
</feature>
<dbReference type="AlphaFoldDB" id="X6LKK3"/>
<dbReference type="GO" id="GO:0004197">
    <property type="term" value="F:cysteine-type endopeptidase activity"/>
    <property type="evidence" value="ECO:0007669"/>
    <property type="project" value="InterPro"/>
</dbReference>
<proteinExistence type="predicted"/>
<dbReference type="GO" id="GO:0006508">
    <property type="term" value="P:proteolysis"/>
    <property type="evidence" value="ECO:0007669"/>
    <property type="project" value="InterPro"/>
</dbReference>
<evidence type="ECO:0000313" key="3">
    <source>
        <dbReference type="Proteomes" id="UP000023152"/>
    </source>
</evidence>
<dbReference type="Pfam" id="PF00656">
    <property type="entry name" value="Peptidase_C14"/>
    <property type="match status" value="1"/>
</dbReference>
<evidence type="ECO:0000313" key="2">
    <source>
        <dbReference type="EMBL" id="ETO02159.1"/>
    </source>
</evidence>
<sequence>VASDGKHVSIDEMRTSFNCYKMEIFKDLPKIFIIDACRGENVPNSYEYTTRGNEKLHGHNDDGFLTIWSTTKGHRVADLSLLSQCMKNAVTSKYKSGYPFKQMLQNIRTEIRKHKSSEWYCVESQDTTDYDIIFQQR</sequence>
<evidence type="ECO:0000259" key="1">
    <source>
        <dbReference type="PROSITE" id="PS50208"/>
    </source>
</evidence>
<reference evidence="2 3" key="1">
    <citation type="journal article" date="2013" name="Curr. Biol.">
        <title>The Genome of the Foraminiferan Reticulomyxa filosa.</title>
        <authorList>
            <person name="Glockner G."/>
            <person name="Hulsmann N."/>
            <person name="Schleicher M."/>
            <person name="Noegel A.A."/>
            <person name="Eichinger L."/>
            <person name="Gallinger C."/>
            <person name="Pawlowski J."/>
            <person name="Sierra R."/>
            <person name="Euteneuer U."/>
            <person name="Pillet L."/>
            <person name="Moustafa A."/>
            <person name="Platzer M."/>
            <person name="Groth M."/>
            <person name="Szafranski K."/>
            <person name="Schliwa M."/>
        </authorList>
    </citation>
    <scope>NUCLEOTIDE SEQUENCE [LARGE SCALE GENOMIC DNA]</scope>
</reference>
<dbReference type="SUPFAM" id="SSF52129">
    <property type="entry name" value="Caspase-like"/>
    <property type="match status" value="1"/>
</dbReference>
<comment type="caution">
    <text evidence="2">The sequence shown here is derived from an EMBL/GenBank/DDBJ whole genome shotgun (WGS) entry which is preliminary data.</text>
</comment>
<dbReference type="Proteomes" id="UP000023152">
    <property type="component" value="Unassembled WGS sequence"/>
</dbReference>
<dbReference type="InterPro" id="IPR011600">
    <property type="entry name" value="Pept_C14_caspase"/>
</dbReference>
<dbReference type="InterPro" id="IPR029030">
    <property type="entry name" value="Caspase-like_dom_sf"/>
</dbReference>
<keyword evidence="3" id="KW-1185">Reference proteome</keyword>
<dbReference type="InterPro" id="IPR001309">
    <property type="entry name" value="Pept_C14_p20"/>
</dbReference>
<feature type="non-terminal residue" evidence="2">
    <location>
        <position position="1"/>
    </location>
</feature>
<gene>
    <name evidence="2" type="ORF">RFI_35277</name>
</gene>